<organism evidence="6 7">
    <name type="scientific">Candidatus Liberibacter asiaticus str. gxpsy</name>
    <dbReference type="NCBI Taxonomy" id="1174529"/>
    <lineage>
        <taxon>Bacteria</taxon>
        <taxon>Pseudomonadati</taxon>
        <taxon>Pseudomonadota</taxon>
        <taxon>Alphaproteobacteria</taxon>
        <taxon>Hyphomicrobiales</taxon>
        <taxon>Rhizobiaceae</taxon>
        <taxon>Liberibacter</taxon>
    </lineage>
</organism>
<dbReference type="InterPro" id="IPR011344">
    <property type="entry name" value="ssDNA-bd"/>
</dbReference>
<evidence type="ECO:0000313" key="6">
    <source>
        <dbReference type="EMBL" id="AGH16423.1"/>
    </source>
</evidence>
<feature type="compositionally biased region" description="Acidic residues" evidence="5">
    <location>
        <begin position="148"/>
        <end position="159"/>
    </location>
</feature>
<evidence type="ECO:0000256" key="3">
    <source>
        <dbReference type="HAMAP-Rule" id="MF_00984"/>
    </source>
</evidence>
<dbReference type="PANTHER" id="PTHR10302:SF27">
    <property type="entry name" value="SINGLE-STRANDED DNA-BINDING PROTEIN"/>
    <property type="match status" value="1"/>
</dbReference>
<dbReference type="RefSeq" id="WP_012778403.1">
    <property type="nucleotide sequence ID" value="NC_020549.1"/>
</dbReference>
<dbReference type="Pfam" id="PF00436">
    <property type="entry name" value="SSB"/>
    <property type="match status" value="1"/>
</dbReference>
<dbReference type="PANTHER" id="PTHR10302">
    <property type="entry name" value="SINGLE-STRANDED DNA-BINDING PROTEIN"/>
    <property type="match status" value="1"/>
</dbReference>
<comment type="caution">
    <text evidence="3">Lacks conserved residue(s) required for the propagation of feature annotation.</text>
</comment>
<evidence type="ECO:0000313" key="7">
    <source>
        <dbReference type="Proteomes" id="UP000011820"/>
    </source>
</evidence>
<dbReference type="HAMAP" id="MF_00984">
    <property type="entry name" value="SSB"/>
    <property type="match status" value="1"/>
</dbReference>
<feature type="short sequence motif" description="Important for interaction with partner proteins" evidence="3">
    <location>
        <begin position="154"/>
        <end position="159"/>
    </location>
</feature>
<accession>A0ABM5NEC9</accession>
<keyword evidence="3" id="KW-0227">DNA damage</keyword>
<dbReference type="Gene3D" id="2.40.50.140">
    <property type="entry name" value="Nucleic acid-binding proteins"/>
    <property type="match status" value="1"/>
</dbReference>
<dbReference type="InterPro" id="IPR012340">
    <property type="entry name" value="NA-bd_OB-fold"/>
</dbReference>
<dbReference type="SUPFAM" id="SSF50249">
    <property type="entry name" value="Nucleic acid-binding proteins"/>
    <property type="match status" value="1"/>
</dbReference>
<reference evidence="6 7" key="1">
    <citation type="journal article" date="2013" name="Genome Announc.">
        <title>Complete Genome Sequence of a Chinese Strain of 'Candidatus Liberibacter asiaticus'.</title>
        <authorList>
            <person name="Lin H."/>
            <person name="Han C.S."/>
            <person name="Liu B."/>
            <person name="Lou B."/>
            <person name="Bai X."/>
            <person name="Deng C."/>
            <person name="Civerolo E.L."/>
            <person name="Gupta G."/>
        </authorList>
    </citation>
    <scope>NUCLEOTIDE SEQUENCE [LARGE SCALE GENOMIC DNA]</scope>
    <source>
        <strain evidence="7">gxpsy</strain>
    </source>
</reference>
<dbReference type="InterPro" id="IPR000424">
    <property type="entry name" value="Primosome_PriB/ssb"/>
</dbReference>
<dbReference type="CDD" id="cd04496">
    <property type="entry name" value="SSB_OBF"/>
    <property type="match status" value="1"/>
</dbReference>
<keyword evidence="1 3" id="KW-0238">DNA-binding</keyword>
<keyword evidence="3" id="KW-0235">DNA replication</keyword>
<dbReference type="GeneID" id="93076427"/>
<proteinExistence type="inferred from homology"/>
<evidence type="ECO:0000256" key="1">
    <source>
        <dbReference type="ARBA" id="ARBA00023125"/>
    </source>
</evidence>
<dbReference type="PIRSF" id="PIRSF002070">
    <property type="entry name" value="SSB"/>
    <property type="match status" value="1"/>
</dbReference>
<keyword evidence="3" id="KW-0234">DNA repair</keyword>
<dbReference type="EMBL" id="CP004005">
    <property type="protein sequence ID" value="AGH16423.1"/>
    <property type="molecule type" value="Genomic_DNA"/>
</dbReference>
<protein>
    <recommendedName>
        <fullName evidence="3 4">Single-stranded DNA-binding protein</fullName>
        <shortName evidence="3">SSB</shortName>
    </recommendedName>
</protein>
<name>A0ABM5NEC9_LIBAS</name>
<evidence type="ECO:0000256" key="4">
    <source>
        <dbReference type="PIRNR" id="PIRNR002070"/>
    </source>
</evidence>
<dbReference type="NCBIfam" id="TIGR00621">
    <property type="entry name" value="ssb"/>
    <property type="match status" value="1"/>
</dbReference>
<feature type="compositionally biased region" description="Basic and acidic residues" evidence="5">
    <location>
        <begin position="115"/>
        <end position="126"/>
    </location>
</feature>
<gene>
    <name evidence="6" type="ORF">WSI_00240</name>
</gene>
<dbReference type="Proteomes" id="UP000011820">
    <property type="component" value="Chromosome"/>
</dbReference>
<evidence type="ECO:0000256" key="2">
    <source>
        <dbReference type="ARBA" id="ARBA00023172"/>
    </source>
</evidence>
<keyword evidence="7" id="KW-1185">Reference proteome</keyword>
<comment type="subunit">
    <text evidence="3">Homotetramer.</text>
</comment>
<feature type="region of interest" description="Disordered" evidence="5">
    <location>
        <begin position="115"/>
        <end position="159"/>
    </location>
</feature>
<sequence>MVASLNKVILIGNLGADPDVRHTQDGRKIVNIRIATSDSWKDRVTNERREKTEWHSVIVFSEELCRIVEQYLRKGSKVYIEGSLQTRKWQDQSGNNRYTTEIIMRSMVMLDGRRDSLQGEEQRSEQHSNNLKENVVGNRYSSPREESVFSDELDDEIPF</sequence>
<comment type="function">
    <text evidence="3">Plays an important role in DNA replication, recombination and repair. Binds to ssDNA and to an array of partner proteins to recruit them to their sites of action during DNA metabolism.</text>
</comment>
<evidence type="ECO:0000256" key="5">
    <source>
        <dbReference type="SAM" id="MobiDB-lite"/>
    </source>
</evidence>
<dbReference type="PROSITE" id="PS50935">
    <property type="entry name" value="SSB"/>
    <property type="match status" value="1"/>
</dbReference>
<keyword evidence="2 3" id="KW-0233">DNA recombination</keyword>